<dbReference type="OrthoDB" id="2013972at2759"/>
<feature type="non-terminal residue" evidence="2">
    <location>
        <position position="1"/>
    </location>
</feature>
<protein>
    <submittedName>
        <fullName evidence="2">S-adenosyl-L-methionine-dependent methyltransferase</fullName>
    </submittedName>
</protein>
<evidence type="ECO:0000313" key="3">
    <source>
        <dbReference type="Proteomes" id="UP000265703"/>
    </source>
</evidence>
<keyword evidence="3" id="KW-1185">Reference proteome</keyword>
<dbReference type="GO" id="GO:0032259">
    <property type="term" value="P:methylation"/>
    <property type="evidence" value="ECO:0007669"/>
    <property type="project" value="UniProtKB-KW"/>
</dbReference>
<dbReference type="Proteomes" id="UP000265703">
    <property type="component" value="Unassembled WGS sequence"/>
</dbReference>
<dbReference type="GO" id="GO:0008757">
    <property type="term" value="F:S-adenosylmethionine-dependent methyltransferase activity"/>
    <property type="evidence" value="ECO:0007669"/>
    <property type="project" value="InterPro"/>
</dbReference>
<dbReference type="EMBL" id="QKYT01000011">
    <property type="protein sequence ID" value="RIA98796.1"/>
    <property type="molecule type" value="Genomic_DNA"/>
</dbReference>
<keyword evidence="2" id="KW-0808">Transferase</keyword>
<comment type="caution">
    <text evidence="2">The sequence shown here is derived from an EMBL/GenBank/DDBJ whole genome shotgun (WGS) entry which is preliminary data.</text>
</comment>
<sequence length="106" mass="12301">VAAQYPNSKFYGIDIEPVFPQEIKPNNLEFKQADMFQGLPYPDNFFDLVHLETLLFSITSTQLNFIIDEMLRVTKPNGYIEFVETHMTCRSKGVGEKFYLLLRGCK</sequence>
<name>A0A397TPF4_9GLOM</name>
<dbReference type="InterPro" id="IPR029063">
    <property type="entry name" value="SAM-dependent_MTases_sf"/>
</dbReference>
<organism evidence="2 3">
    <name type="scientific">Glomus cerebriforme</name>
    <dbReference type="NCBI Taxonomy" id="658196"/>
    <lineage>
        <taxon>Eukaryota</taxon>
        <taxon>Fungi</taxon>
        <taxon>Fungi incertae sedis</taxon>
        <taxon>Mucoromycota</taxon>
        <taxon>Glomeromycotina</taxon>
        <taxon>Glomeromycetes</taxon>
        <taxon>Glomerales</taxon>
        <taxon>Glomeraceae</taxon>
        <taxon>Glomus</taxon>
    </lineage>
</organism>
<feature type="domain" description="Methyltransferase type 11" evidence="1">
    <location>
        <begin position="6"/>
        <end position="80"/>
    </location>
</feature>
<gene>
    <name evidence="2" type="ORF">C1645_685378</name>
</gene>
<reference evidence="2 3" key="1">
    <citation type="submission" date="2018-06" db="EMBL/GenBank/DDBJ databases">
        <title>Comparative genomics reveals the genomic features of Rhizophagus irregularis, R. cerebriforme, R. diaphanum and Gigaspora rosea, and their symbiotic lifestyle signature.</title>
        <authorList>
            <person name="Morin E."/>
            <person name="San Clemente H."/>
            <person name="Chen E.C.H."/>
            <person name="De La Providencia I."/>
            <person name="Hainaut M."/>
            <person name="Kuo A."/>
            <person name="Kohler A."/>
            <person name="Murat C."/>
            <person name="Tang N."/>
            <person name="Roy S."/>
            <person name="Loubradou J."/>
            <person name="Henrissat B."/>
            <person name="Grigoriev I.V."/>
            <person name="Corradi N."/>
            <person name="Roux C."/>
            <person name="Martin F.M."/>
        </authorList>
    </citation>
    <scope>NUCLEOTIDE SEQUENCE [LARGE SCALE GENOMIC DNA]</scope>
    <source>
        <strain evidence="2 3">DAOM 227022</strain>
    </source>
</reference>
<dbReference type="Gene3D" id="3.40.50.150">
    <property type="entry name" value="Vaccinia Virus protein VP39"/>
    <property type="match status" value="1"/>
</dbReference>
<dbReference type="InterPro" id="IPR013216">
    <property type="entry name" value="Methyltransf_11"/>
</dbReference>
<evidence type="ECO:0000259" key="1">
    <source>
        <dbReference type="Pfam" id="PF08241"/>
    </source>
</evidence>
<accession>A0A397TPF4</accession>
<evidence type="ECO:0000313" key="2">
    <source>
        <dbReference type="EMBL" id="RIA98796.1"/>
    </source>
</evidence>
<dbReference type="SUPFAM" id="SSF53335">
    <property type="entry name" value="S-adenosyl-L-methionine-dependent methyltransferases"/>
    <property type="match status" value="1"/>
</dbReference>
<dbReference type="AlphaFoldDB" id="A0A397TPF4"/>
<dbReference type="Pfam" id="PF08241">
    <property type="entry name" value="Methyltransf_11"/>
    <property type="match status" value="1"/>
</dbReference>
<dbReference type="CDD" id="cd02440">
    <property type="entry name" value="AdoMet_MTases"/>
    <property type="match status" value="1"/>
</dbReference>
<keyword evidence="2" id="KW-0489">Methyltransferase</keyword>
<proteinExistence type="predicted"/>
<dbReference type="STRING" id="658196.A0A397TPF4"/>